<comment type="caution">
    <text evidence="1">The sequence shown here is derived from an EMBL/GenBank/DDBJ whole genome shotgun (WGS) entry which is preliminary data.</text>
</comment>
<organism evidence="1 2">
    <name type="scientific">Streptomyces orinoci</name>
    <name type="common">Streptoverticillium orinoci</name>
    <dbReference type="NCBI Taxonomy" id="67339"/>
    <lineage>
        <taxon>Bacteria</taxon>
        <taxon>Bacillati</taxon>
        <taxon>Actinomycetota</taxon>
        <taxon>Actinomycetes</taxon>
        <taxon>Kitasatosporales</taxon>
        <taxon>Streptomycetaceae</taxon>
        <taxon>Streptomyces</taxon>
    </lineage>
</organism>
<sequence length="125" mass="13357">MPGIEECLLDVMALPGARGAAVLDWVSGLALGTAGEAPEDDRETAAAETAELARLAAEHQAFGARGEFPVEDVIVTTGSDFHVLRFVETGFDSSVLIHLWLDRSHANLALARLRLRHLATELVLG</sequence>
<reference evidence="1 2" key="1">
    <citation type="submission" date="2024-06" db="EMBL/GenBank/DDBJ databases">
        <title>The Natural Products Discovery Center: Release of the First 8490 Sequenced Strains for Exploring Actinobacteria Biosynthetic Diversity.</title>
        <authorList>
            <person name="Kalkreuter E."/>
            <person name="Kautsar S.A."/>
            <person name="Yang D."/>
            <person name="Bader C.D."/>
            <person name="Teijaro C.N."/>
            <person name="Fluegel L."/>
            <person name="Davis C.M."/>
            <person name="Simpson J.R."/>
            <person name="Lauterbach L."/>
            <person name="Steele A.D."/>
            <person name="Gui C."/>
            <person name="Meng S."/>
            <person name="Li G."/>
            <person name="Viehrig K."/>
            <person name="Ye F."/>
            <person name="Su P."/>
            <person name="Kiefer A.F."/>
            <person name="Nichols A."/>
            <person name="Cepeda A.J."/>
            <person name="Yan W."/>
            <person name="Fan B."/>
            <person name="Jiang Y."/>
            <person name="Adhikari A."/>
            <person name="Zheng C.-J."/>
            <person name="Schuster L."/>
            <person name="Cowan T.M."/>
            <person name="Smanski M.J."/>
            <person name="Chevrette M.G."/>
            <person name="De Carvalho L.P.S."/>
            <person name="Shen B."/>
        </authorList>
    </citation>
    <scope>NUCLEOTIDE SEQUENCE [LARGE SCALE GENOMIC DNA]</scope>
    <source>
        <strain evidence="1 2">NPDC052347</strain>
    </source>
</reference>
<dbReference type="Proteomes" id="UP001552594">
    <property type="component" value="Unassembled WGS sequence"/>
</dbReference>
<dbReference type="RefSeq" id="WP_109278487.1">
    <property type="nucleotide sequence ID" value="NZ_JBFAUK010000058.1"/>
</dbReference>
<protein>
    <recommendedName>
        <fullName evidence="3">Roadblock/LAMTOR2 domain-containing protein</fullName>
    </recommendedName>
</protein>
<dbReference type="Gene3D" id="3.30.450.30">
    <property type="entry name" value="Dynein light chain 2a, cytoplasmic"/>
    <property type="match status" value="1"/>
</dbReference>
<keyword evidence="2" id="KW-1185">Reference proteome</keyword>
<evidence type="ECO:0000313" key="2">
    <source>
        <dbReference type="Proteomes" id="UP001552594"/>
    </source>
</evidence>
<evidence type="ECO:0000313" key="1">
    <source>
        <dbReference type="EMBL" id="MEV5511268.1"/>
    </source>
</evidence>
<proteinExistence type="predicted"/>
<gene>
    <name evidence="1" type="ORF">AB0L16_33475</name>
</gene>
<name>A0ABV3K7Z4_STRON</name>
<accession>A0ABV3K7Z4</accession>
<dbReference type="EMBL" id="JBFAUK010000058">
    <property type="protein sequence ID" value="MEV5511268.1"/>
    <property type="molecule type" value="Genomic_DNA"/>
</dbReference>
<evidence type="ECO:0008006" key="3">
    <source>
        <dbReference type="Google" id="ProtNLM"/>
    </source>
</evidence>